<dbReference type="EMBL" id="SNRW01037227">
    <property type="protein sequence ID" value="KAA6353910.1"/>
    <property type="molecule type" value="Genomic_DNA"/>
</dbReference>
<sequence length="140" mass="15372">MAMEEVLKTMSIHVQFFTISKQEIQDQPLTQLASGGVKYTRAPLVARGAATCSMVQTCQVNWTIKIPANTLAIQLNRLPAAPAISEPTANAVVSFSADADITAVGKNLDQVVQKYYGFNEVMGYINLCKRISRHMVKLIK</sequence>
<evidence type="ECO:0000313" key="2">
    <source>
        <dbReference type="Proteomes" id="UP000324800"/>
    </source>
</evidence>
<dbReference type="Proteomes" id="UP000324800">
    <property type="component" value="Unassembled WGS sequence"/>
</dbReference>
<comment type="caution">
    <text evidence="1">The sequence shown here is derived from an EMBL/GenBank/DDBJ whole genome shotgun (WGS) entry which is preliminary data.</text>
</comment>
<name>A0A5J4T8T1_9EUKA</name>
<organism evidence="1 2">
    <name type="scientific">Streblomastix strix</name>
    <dbReference type="NCBI Taxonomy" id="222440"/>
    <lineage>
        <taxon>Eukaryota</taxon>
        <taxon>Metamonada</taxon>
        <taxon>Preaxostyla</taxon>
        <taxon>Oxymonadida</taxon>
        <taxon>Streblomastigidae</taxon>
        <taxon>Streblomastix</taxon>
    </lineage>
</organism>
<protein>
    <submittedName>
        <fullName evidence="1">Uncharacterized protein</fullName>
    </submittedName>
</protein>
<proteinExistence type="predicted"/>
<evidence type="ECO:0000313" key="1">
    <source>
        <dbReference type="EMBL" id="KAA6353910.1"/>
    </source>
</evidence>
<accession>A0A5J4T8T1</accession>
<dbReference type="AlphaFoldDB" id="A0A5J4T8T1"/>
<reference evidence="1 2" key="1">
    <citation type="submission" date="2019-03" db="EMBL/GenBank/DDBJ databases">
        <title>Single cell metagenomics reveals metabolic interactions within the superorganism composed of flagellate Streblomastix strix and complex community of Bacteroidetes bacteria on its surface.</title>
        <authorList>
            <person name="Treitli S.C."/>
            <person name="Kolisko M."/>
            <person name="Husnik F."/>
            <person name="Keeling P."/>
            <person name="Hampl V."/>
        </authorList>
    </citation>
    <scope>NUCLEOTIDE SEQUENCE [LARGE SCALE GENOMIC DNA]</scope>
    <source>
        <strain evidence="1">ST1C</strain>
    </source>
</reference>
<gene>
    <name evidence="1" type="ORF">EZS28_050563</name>
</gene>